<evidence type="ECO:0000313" key="2">
    <source>
        <dbReference type="Proteomes" id="UP000004810"/>
    </source>
</evidence>
<accession>J9E483</accession>
<name>J9E483_WUCBA</name>
<evidence type="ECO:0000313" key="1">
    <source>
        <dbReference type="EMBL" id="EJW71767.1"/>
    </source>
</evidence>
<dbReference type="EMBL" id="ADBV01017751">
    <property type="protein sequence ID" value="EJW71767.1"/>
    <property type="molecule type" value="Genomic_DNA"/>
</dbReference>
<proteinExistence type="predicted"/>
<sequence>MRKHSSDVGDSLGYKLMTVTMKWQFVLESATAIHQWNLIALNSRKYGSFYI</sequence>
<protein>
    <submittedName>
        <fullName evidence="1">Uncharacterized protein</fullName>
    </submittedName>
</protein>
<gene>
    <name evidence="1" type="ORF">WUBG_17328</name>
</gene>
<dbReference type="Proteomes" id="UP000004810">
    <property type="component" value="Unassembled WGS sequence"/>
</dbReference>
<organism evidence="1 2">
    <name type="scientific">Wuchereria bancrofti</name>
    <dbReference type="NCBI Taxonomy" id="6293"/>
    <lineage>
        <taxon>Eukaryota</taxon>
        <taxon>Metazoa</taxon>
        <taxon>Ecdysozoa</taxon>
        <taxon>Nematoda</taxon>
        <taxon>Chromadorea</taxon>
        <taxon>Rhabditida</taxon>
        <taxon>Spirurina</taxon>
        <taxon>Spiruromorpha</taxon>
        <taxon>Filarioidea</taxon>
        <taxon>Onchocercidae</taxon>
        <taxon>Wuchereria</taxon>
    </lineage>
</organism>
<reference evidence="2" key="1">
    <citation type="submission" date="2012-08" db="EMBL/GenBank/DDBJ databases">
        <title>The Genome Sequence of Wuchereria bancrofti.</title>
        <authorList>
            <person name="Nutman T.B."/>
            <person name="Fink D.L."/>
            <person name="Russ C."/>
            <person name="Young S."/>
            <person name="Zeng Q."/>
            <person name="Koehrsen M."/>
            <person name="Alvarado L."/>
            <person name="Berlin A."/>
            <person name="Chapman S.B."/>
            <person name="Chen Z."/>
            <person name="Freedman E."/>
            <person name="Gellesch M."/>
            <person name="Goldberg J."/>
            <person name="Griggs A."/>
            <person name="Gujja S."/>
            <person name="Heilman E.R."/>
            <person name="Heiman D."/>
            <person name="Hepburn T."/>
            <person name="Howarth C."/>
            <person name="Jen D."/>
            <person name="Larson L."/>
            <person name="Lewis B."/>
            <person name="Mehta T."/>
            <person name="Park D."/>
            <person name="Pearson M."/>
            <person name="Roberts A."/>
            <person name="Saif S."/>
            <person name="Shea T."/>
            <person name="Shenoy N."/>
            <person name="Sisk P."/>
            <person name="Stolte C."/>
            <person name="Sykes S."/>
            <person name="Walk T."/>
            <person name="White J."/>
            <person name="Yandava C."/>
            <person name="Haas B."/>
            <person name="Henn M.R."/>
            <person name="Nusbaum C."/>
            <person name="Birren B."/>
        </authorList>
    </citation>
    <scope>NUCLEOTIDE SEQUENCE [LARGE SCALE GENOMIC DNA]</scope>
    <source>
        <strain evidence="2">NA</strain>
    </source>
</reference>
<comment type="caution">
    <text evidence="1">The sequence shown here is derived from an EMBL/GenBank/DDBJ whole genome shotgun (WGS) entry which is preliminary data.</text>
</comment>
<dbReference type="AlphaFoldDB" id="J9E483"/>